<protein>
    <submittedName>
        <fullName evidence="1">Fructose-6-phosphate aldolase</fullName>
    </submittedName>
</protein>
<dbReference type="Proteomes" id="UP001189619">
    <property type="component" value="Chromosome"/>
</dbReference>
<dbReference type="KEGG" id="bayd:BSPP4475_12135"/>
<evidence type="ECO:0000313" key="1">
    <source>
        <dbReference type="EMBL" id="CAJ1003069.1"/>
    </source>
</evidence>
<organism evidence="1 2">
    <name type="scientific">Brevibacillus aydinogluensis</name>
    <dbReference type="NCBI Taxonomy" id="927786"/>
    <lineage>
        <taxon>Bacteria</taxon>
        <taxon>Bacillati</taxon>
        <taxon>Bacillota</taxon>
        <taxon>Bacilli</taxon>
        <taxon>Bacillales</taxon>
        <taxon>Paenibacillaceae</taxon>
        <taxon>Brevibacillus</taxon>
    </lineage>
</organism>
<proteinExistence type="predicted"/>
<reference evidence="1" key="1">
    <citation type="submission" date="2023-07" db="EMBL/GenBank/DDBJ databases">
        <authorList>
            <person name="Ivanov I."/>
            <person name="Teneva D."/>
            <person name="Stoikov I."/>
        </authorList>
    </citation>
    <scope>NUCLEOTIDE SEQUENCE</scope>
    <source>
        <strain evidence="1">4475</strain>
    </source>
</reference>
<keyword evidence="2" id="KW-1185">Reference proteome</keyword>
<gene>
    <name evidence="1" type="ORF">BSPP4475_12135</name>
</gene>
<evidence type="ECO:0000313" key="2">
    <source>
        <dbReference type="Proteomes" id="UP001189619"/>
    </source>
</evidence>
<name>A0AA48MCI1_9BACL</name>
<dbReference type="EMBL" id="OY569118">
    <property type="protein sequence ID" value="CAJ1003069.1"/>
    <property type="molecule type" value="Genomic_DNA"/>
</dbReference>
<accession>A0AA48MCI1</accession>
<dbReference type="RefSeq" id="WP_171565685.1">
    <property type="nucleotide sequence ID" value="NZ_JAUSVZ010000031.1"/>
</dbReference>
<sequence>MKRVTFATPEELREHCLRENLSLIVEYRDEENRQRQVVLEGERLNELETYINRPKAEAYFRSAGIFHEVVAGWR</sequence>
<dbReference type="AlphaFoldDB" id="A0AA48MCI1"/>